<dbReference type="NCBIfam" id="TIGR00077">
    <property type="entry name" value="lspA"/>
    <property type="match status" value="1"/>
</dbReference>
<keyword evidence="1" id="KW-1003">Cell membrane</keyword>
<dbReference type="Pfam" id="PF01252">
    <property type="entry name" value="Peptidase_A8"/>
    <property type="match status" value="1"/>
</dbReference>
<keyword evidence="5 7" id="KW-1133">Transmembrane helix</keyword>
<accession>X1PBX3</accession>
<proteinExistence type="inferred from homology"/>
<gene>
    <name evidence="8" type="ORF">S06H3_42164</name>
</gene>
<keyword evidence="3 7" id="KW-0812">Transmembrane</keyword>
<comment type="caution">
    <text evidence="8">The sequence shown here is derived from an EMBL/GenBank/DDBJ whole genome shotgun (WGS) entry which is preliminary data.</text>
</comment>
<evidence type="ECO:0000256" key="6">
    <source>
        <dbReference type="ARBA" id="ARBA00023136"/>
    </source>
</evidence>
<dbReference type="PANTHER" id="PTHR33695:SF1">
    <property type="entry name" value="LIPOPROTEIN SIGNAL PEPTIDASE"/>
    <property type="match status" value="1"/>
</dbReference>
<evidence type="ECO:0000256" key="1">
    <source>
        <dbReference type="ARBA" id="ARBA00022475"/>
    </source>
</evidence>
<name>X1PBX3_9ZZZZ</name>
<dbReference type="GO" id="GO:0004190">
    <property type="term" value="F:aspartic-type endopeptidase activity"/>
    <property type="evidence" value="ECO:0007669"/>
    <property type="project" value="InterPro"/>
</dbReference>
<evidence type="ECO:0000313" key="8">
    <source>
        <dbReference type="EMBL" id="GAI36495.1"/>
    </source>
</evidence>
<keyword evidence="6 7" id="KW-0472">Membrane</keyword>
<keyword evidence="2" id="KW-0645">Protease</keyword>
<keyword evidence="4" id="KW-0378">Hydrolase</keyword>
<dbReference type="PRINTS" id="PR00781">
    <property type="entry name" value="LIPOSIGPTASE"/>
</dbReference>
<dbReference type="HAMAP" id="MF_00161">
    <property type="entry name" value="LspA"/>
    <property type="match status" value="1"/>
</dbReference>
<dbReference type="AlphaFoldDB" id="X1PBX3"/>
<feature type="transmembrane region" description="Helical" evidence="7">
    <location>
        <begin position="58"/>
        <end position="79"/>
    </location>
</feature>
<dbReference type="PANTHER" id="PTHR33695">
    <property type="entry name" value="LIPOPROTEIN SIGNAL PEPTIDASE"/>
    <property type="match status" value="1"/>
</dbReference>
<dbReference type="PROSITE" id="PS00855">
    <property type="entry name" value="SPASE_II"/>
    <property type="match status" value="1"/>
</dbReference>
<feature type="transmembrane region" description="Helical" evidence="7">
    <location>
        <begin position="126"/>
        <end position="148"/>
    </location>
</feature>
<evidence type="ECO:0008006" key="9">
    <source>
        <dbReference type="Google" id="ProtNLM"/>
    </source>
</evidence>
<evidence type="ECO:0000256" key="3">
    <source>
        <dbReference type="ARBA" id="ARBA00022692"/>
    </source>
</evidence>
<evidence type="ECO:0000256" key="7">
    <source>
        <dbReference type="SAM" id="Phobius"/>
    </source>
</evidence>
<organism evidence="8">
    <name type="scientific">marine sediment metagenome</name>
    <dbReference type="NCBI Taxonomy" id="412755"/>
    <lineage>
        <taxon>unclassified sequences</taxon>
        <taxon>metagenomes</taxon>
        <taxon>ecological metagenomes</taxon>
    </lineage>
</organism>
<protein>
    <recommendedName>
        <fullName evidence="9">Lipoprotein signal peptidase</fullName>
    </recommendedName>
</protein>
<evidence type="ECO:0000256" key="2">
    <source>
        <dbReference type="ARBA" id="ARBA00022670"/>
    </source>
</evidence>
<dbReference type="EMBL" id="BARV01026047">
    <property type="protein sequence ID" value="GAI36495.1"/>
    <property type="molecule type" value="Genomic_DNA"/>
</dbReference>
<dbReference type="GO" id="GO:0016020">
    <property type="term" value="C:membrane"/>
    <property type="evidence" value="ECO:0007669"/>
    <property type="project" value="InterPro"/>
</dbReference>
<dbReference type="GO" id="GO:0006508">
    <property type="term" value="P:proteolysis"/>
    <property type="evidence" value="ECO:0007669"/>
    <property type="project" value="UniProtKB-KW"/>
</dbReference>
<evidence type="ECO:0000256" key="5">
    <source>
        <dbReference type="ARBA" id="ARBA00022989"/>
    </source>
</evidence>
<evidence type="ECO:0000256" key="4">
    <source>
        <dbReference type="ARBA" id="ARBA00022801"/>
    </source>
</evidence>
<sequence length="153" mass="16372">MVFFLIALLVVVADQLSKLWIRSNLLVGQSLFEVGIFQIVRLPPNTGAAFGLFQDQSFALAIVAIVGIALLLVCALIIYPRFFPSDNLLGKSALGLILGGTIGNLIDRLRFGGVTDFISIGIWPAFNIADSAIVVGAILFAYSLLLLARAGKH</sequence>
<dbReference type="InterPro" id="IPR001872">
    <property type="entry name" value="Peptidase_A8"/>
</dbReference>
<reference evidence="8" key="1">
    <citation type="journal article" date="2014" name="Front. Microbiol.">
        <title>High frequency of phylogenetically diverse reductive dehalogenase-homologous genes in deep subseafloor sedimentary metagenomes.</title>
        <authorList>
            <person name="Kawai M."/>
            <person name="Futagami T."/>
            <person name="Toyoda A."/>
            <person name="Takaki Y."/>
            <person name="Nishi S."/>
            <person name="Hori S."/>
            <person name="Arai W."/>
            <person name="Tsubouchi T."/>
            <person name="Morono Y."/>
            <person name="Uchiyama I."/>
            <person name="Ito T."/>
            <person name="Fujiyama A."/>
            <person name="Inagaki F."/>
            <person name="Takami H."/>
        </authorList>
    </citation>
    <scope>NUCLEOTIDE SEQUENCE</scope>
    <source>
        <strain evidence="8">Expedition CK06-06</strain>
    </source>
</reference>
<feature type="transmembrane region" description="Helical" evidence="7">
    <location>
        <begin position="88"/>
        <end position="106"/>
    </location>
</feature>